<dbReference type="PANTHER" id="PTHR37560">
    <property type="entry name" value="UPF0210 PROTEIN SPR0218"/>
    <property type="match status" value="1"/>
</dbReference>
<name>A0A455T0W1_9CHLR</name>
<proteinExistence type="predicted"/>
<dbReference type="AlphaFoldDB" id="A0A455T0W1"/>
<organism evidence="1">
    <name type="scientific">Thermogemmatispora argillosa</name>
    <dbReference type="NCBI Taxonomy" id="2045280"/>
    <lineage>
        <taxon>Bacteria</taxon>
        <taxon>Bacillati</taxon>
        <taxon>Chloroflexota</taxon>
        <taxon>Ktedonobacteria</taxon>
        <taxon>Thermogemmatisporales</taxon>
        <taxon>Thermogemmatisporaceae</taxon>
        <taxon>Thermogemmatispora</taxon>
    </lineage>
</organism>
<protein>
    <submittedName>
        <fullName evidence="1">PFL family protein</fullName>
    </submittedName>
</protein>
<dbReference type="PANTHER" id="PTHR37560:SF2">
    <property type="entry name" value="DUF711 DOMAIN-CONTAINING PROTEIN"/>
    <property type="match status" value="1"/>
</dbReference>
<evidence type="ECO:0000313" key="1">
    <source>
        <dbReference type="EMBL" id="BBH92842.1"/>
    </source>
</evidence>
<sequence length="390" mass="41510">MVTIRTITLGVAEPHPLTAAIVKRLAQTLRTIATRLSEAGYEVQTLRLATRPLLSDLADWPAKDIERYGRELQAMLNEVDIAFCSLGPALAVEPAFPLDRLSLLADLLVAGPALNASVLLASNEDGLRQEAAPHVARLMLRLAQETPEGDGNFRFAMLACVEAGCPFFPAAYHRGPASLGLGLQSAPLLSQALRVAAATSQPLPLTTISAVVRRTLEDQLRPLSVLASALSDELHLHYNGLDLSPAPLGEASIVPALEACGYGLIGDPGTLAVAAAITRGLQSTTLPTCGYCGLMLPVLEDAILGRRWEEGRLHVHQLLLYSAVCGTGLDTIPLPGDSPEQLIAALLLDVATLATRLRKPLAARLFPVPGKRMGERTAFTSPYLTNTLVR</sequence>
<dbReference type="Pfam" id="PF05167">
    <property type="entry name" value="DUF711"/>
    <property type="match status" value="1"/>
</dbReference>
<dbReference type="Gene3D" id="3.20.70.20">
    <property type="match status" value="1"/>
</dbReference>
<gene>
    <name evidence="1" type="ORF">KTA_10410</name>
</gene>
<dbReference type="EMBL" id="AP019377">
    <property type="protein sequence ID" value="BBH92842.1"/>
    <property type="molecule type" value="Genomic_DNA"/>
</dbReference>
<accession>A0A455T0W1</accession>
<dbReference type="InterPro" id="IPR007841">
    <property type="entry name" value="UPF0210"/>
</dbReference>
<reference evidence="1" key="1">
    <citation type="submission" date="2018-12" db="EMBL/GenBank/DDBJ databases">
        <title>Novel natural products biosynthetic potential of the class Ktedonobacteria.</title>
        <authorList>
            <person name="Zheng Y."/>
            <person name="Saitou A."/>
            <person name="Wang C.M."/>
            <person name="Toyoda A."/>
            <person name="Minakuchi Y."/>
            <person name="Sekiguchi Y."/>
            <person name="Ueda K."/>
            <person name="Takano H."/>
            <person name="Sakai Y."/>
            <person name="Yokota A."/>
            <person name="Yabe S."/>
        </authorList>
    </citation>
    <scope>NUCLEOTIDE SEQUENCE</scope>
    <source>
        <strain evidence="1">A3-2</strain>
    </source>
</reference>
<dbReference type="SUPFAM" id="SSF51998">
    <property type="entry name" value="PFL-like glycyl radical enzymes"/>
    <property type="match status" value="1"/>
</dbReference>